<feature type="transmembrane region" description="Helical" evidence="9">
    <location>
        <begin position="134"/>
        <end position="156"/>
    </location>
</feature>
<dbReference type="PANTHER" id="PTHR35011">
    <property type="entry name" value="2,3-DIKETO-L-GULONATE TRAP TRANSPORTER SMALL PERMEASE PROTEIN YIAM"/>
    <property type="match status" value="1"/>
</dbReference>
<reference evidence="12" key="1">
    <citation type="submission" date="2017-08" db="EMBL/GenBank/DDBJ databases">
        <authorList>
            <person name="Varghese N."/>
            <person name="Submissions S."/>
        </authorList>
    </citation>
    <scope>NUCLEOTIDE SEQUENCE [LARGE SCALE GENOMIC DNA]</scope>
    <source>
        <strain evidence="12">KCTC 23107</strain>
    </source>
</reference>
<organism evidence="11 12">
    <name type="scientific">Hoeflea halophila</name>
    <dbReference type="NCBI Taxonomy" id="714899"/>
    <lineage>
        <taxon>Bacteria</taxon>
        <taxon>Pseudomonadati</taxon>
        <taxon>Pseudomonadota</taxon>
        <taxon>Alphaproteobacteria</taxon>
        <taxon>Hyphomicrobiales</taxon>
        <taxon>Rhizobiaceae</taxon>
        <taxon>Hoeflea</taxon>
    </lineage>
</organism>
<keyword evidence="4 9" id="KW-0997">Cell inner membrane</keyword>
<evidence type="ECO:0000256" key="2">
    <source>
        <dbReference type="ARBA" id="ARBA00022448"/>
    </source>
</evidence>
<dbReference type="Pfam" id="PF04290">
    <property type="entry name" value="DctQ"/>
    <property type="match status" value="1"/>
</dbReference>
<comment type="subunit">
    <text evidence="9">The complex comprises the extracytoplasmic solute receptor protein and the two transmembrane proteins.</text>
</comment>
<keyword evidence="5 9" id="KW-0812">Transmembrane</keyword>
<proteinExistence type="inferred from homology"/>
<evidence type="ECO:0000313" key="11">
    <source>
        <dbReference type="EMBL" id="SOE17231.1"/>
    </source>
</evidence>
<evidence type="ECO:0000256" key="5">
    <source>
        <dbReference type="ARBA" id="ARBA00022692"/>
    </source>
</evidence>
<sequence length="161" mass="17719">MNSMARIIIDLVDKGLRAIAALCLVILTVLVVFQVISRYGWGSVPLMTEETARYAMIWMALLAAAVGVRDAAHIRIDFVPTLLEAVAPKARRILEVLLDVISLTVFLTLIWFGVDTMMFAAGQTSDGMQIPLSYPYSILPISFFFASVFALLRIVAGDVRP</sequence>
<protein>
    <recommendedName>
        <fullName evidence="9">TRAP transporter small permease protein</fullName>
    </recommendedName>
</protein>
<feature type="transmembrane region" description="Helical" evidence="9">
    <location>
        <begin position="21"/>
        <end position="41"/>
    </location>
</feature>
<gene>
    <name evidence="11" type="ORF">SAMN05877838_2127</name>
</gene>
<dbReference type="GO" id="GO:0022857">
    <property type="term" value="F:transmembrane transporter activity"/>
    <property type="evidence" value="ECO:0007669"/>
    <property type="project" value="UniProtKB-UniRule"/>
</dbReference>
<dbReference type="GO" id="GO:0015740">
    <property type="term" value="P:C4-dicarboxylate transport"/>
    <property type="evidence" value="ECO:0007669"/>
    <property type="project" value="TreeGrafter"/>
</dbReference>
<evidence type="ECO:0000259" key="10">
    <source>
        <dbReference type="Pfam" id="PF04290"/>
    </source>
</evidence>
<dbReference type="AlphaFoldDB" id="A0A286IAY4"/>
<evidence type="ECO:0000256" key="6">
    <source>
        <dbReference type="ARBA" id="ARBA00022989"/>
    </source>
</evidence>
<keyword evidence="7 9" id="KW-0472">Membrane</keyword>
<comment type="similarity">
    <text evidence="8 9">Belongs to the TRAP transporter small permease family.</text>
</comment>
<dbReference type="InterPro" id="IPR007387">
    <property type="entry name" value="TRAP_DctQ"/>
</dbReference>
<evidence type="ECO:0000256" key="4">
    <source>
        <dbReference type="ARBA" id="ARBA00022519"/>
    </source>
</evidence>
<feature type="transmembrane region" description="Helical" evidence="9">
    <location>
        <begin position="93"/>
        <end position="114"/>
    </location>
</feature>
<dbReference type="Proteomes" id="UP000219465">
    <property type="component" value="Unassembled WGS sequence"/>
</dbReference>
<comment type="subcellular location">
    <subcellularLocation>
        <location evidence="1 9">Cell inner membrane</location>
        <topology evidence="1 9">Multi-pass membrane protein</topology>
    </subcellularLocation>
</comment>
<comment type="function">
    <text evidence="9">Part of the tripartite ATP-independent periplasmic (TRAP) transport system.</text>
</comment>
<feature type="domain" description="Tripartite ATP-independent periplasmic transporters DctQ component" evidence="10">
    <location>
        <begin position="27"/>
        <end position="156"/>
    </location>
</feature>
<dbReference type="RefSeq" id="WP_179759025.1">
    <property type="nucleotide sequence ID" value="NZ_OCPC01000003.1"/>
</dbReference>
<keyword evidence="2 9" id="KW-0813">Transport</keyword>
<evidence type="ECO:0000256" key="1">
    <source>
        <dbReference type="ARBA" id="ARBA00004429"/>
    </source>
</evidence>
<name>A0A286IAY4_9HYPH</name>
<dbReference type="EMBL" id="OCPC01000003">
    <property type="protein sequence ID" value="SOE17231.1"/>
    <property type="molecule type" value="Genomic_DNA"/>
</dbReference>
<evidence type="ECO:0000313" key="12">
    <source>
        <dbReference type="Proteomes" id="UP000219465"/>
    </source>
</evidence>
<keyword evidence="3" id="KW-1003">Cell membrane</keyword>
<dbReference type="PANTHER" id="PTHR35011:SF2">
    <property type="entry name" value="2,3-DIKETO-L-GULONATE TRAP TRANSPORTER SMALL PERMEASE PROTEIN YIAM"/>
    <property type="match status" value="1"/>
</dbReference>
<evidence type="ECO:0000256" key="7">
    <source>
        <dbReference type="ARBA" id="ARBA00023136"/>
    </source>
</evidence>
<dbReference type="GO" id="GO:0005886">
    <property type="term" value="C:plasma membrane"/>
    <property type="evidence" value="ECO:0007669"/>
    <property type="project" value="UniProtKB-SubCell"/>
</dbReference>
<evidence type="ECO:0000256" key="3">
    <source>
        <dbReference type="ARBA" id="ARBA00022475"/>
    </source>
</evidence>
<feature type="transmembrane region" description="Helical" evidence="9">
    <location>
        <begin position="53"/>
        <end position="72"/>
    </location>
</feature>
<keyword evidence="6 9" id="KW-1133">Transmembrane helix</keyword>
<dbReference type="InterPro" id="IPR055348">
    <property type="entry name" value="DctQ"/>
</dbReference>
<evidence type="ECO:0000256" key="8">
    <source>
        <dbReference type="ARBA" id="ARBA00038436"/>
    </source>
</evidence>
<evidence type="ECO:0000256" key="9">
    <source>
        <dbReference type="RuleBase" id="RU369079"/>
    </source>
</evidence>
<keyword evidence="12" id="KW-1185">Reference proteome</keyword>
<accession>A0A286IAY4</accession>